<dbReference type="SUPFAM" id="SSF47473">
    <property type="entry name" value="EF-hand"/>
    <property type="match status" value="1"/>
</dbReference>
<dbReference type="PROSITE" id="PS50222">
    <property type="entry name" value="EF_HAND_2"/>
    <property type="match status" value="1"/>
</dbReference>
<keyword evidence="2 7" id="KW-0812">Transmembrane</keyword>
<dbReference type="InterPro" id="IPR005821">
    <property type="entry name" value="Ion_trans_dom"/>
</dbReference>
<evidence type="ECO:0000256" key="6">
    <source>
        <dbReference type="SAM" id="MobiDB-lite"/>
    </source>
</evidence>
<reference evidence="9" key="1">
    <citation type="submission" date="2020-06" db="EMBL/GenBank/DDBJ databases">
        <title>Draft genome of Bugula neritina, a colonial animal packing powerful symbionts and potential medicines.</title>
        <authorList>
            <person name="Rayko M."/>
        </authorList>
    </citation>
    <scope>NUCLEOTIDE SEQUENCE [LARGE SCALE GENOMIC DNA]</scope>
    <source>
        <strain evidence="9">Kwan_BN1</strain>
    </source>
</reference>
<evidence type="ECO:0000256" key="1">
    <source>
        <dbReference type="ARBA" id="ARBA00004141"/>
    </source>
</evidence>
<evidence type="ECO:0000256" key="7">
    <source>
        <dbReference type="SAM" id="Phobius"/>
    </source>
</evidence>
<feature type="transmembrane region" description="Helical" evidence="7">
    <location>
        <begin position="592"/>
        <end position="615"/>
    </location>
</feature>
<feature type="compositionally biased region" description="Low complexity" evidence="6">
    <location>
        <begin position="35"/>
        <end position="46"/>
    </location>
</feature>
<feature type="transmembrane region" description="Helical" evidence="7">
    <location>
        <begin position="705"/>
        <end position="731"/>
    </location>
</feature>
<feature type="region of interest" description="Disordered" evidence="6">
    <location>
        <begin position="21"/>
        <end position="46"/>
    </location>
</feature>
<dbReference type="Gene3D" id="1.10.238.10">
    <property type="entry name" value="EF-hand"/>
    <property type="match status" value="1"/>
</dbReference>
<feature type="transmembrane region" description="Helical" evidence="7">
    <location>
        <begin position="163"/>
        <end position="181"/>
    </location>
</feature>
<dbReference type="PANTHER" id="PTHR46726">
    <property type="entry name" value="TWO PORE CHANNEL 3"/>
    <property type="match status" value="1"/>
</dbReference>
<dbReference type="PANTHER" id="PTHR46726:SF1">
    <property type="entry name" value="TWO-PORE CALCIUM CHANNEL 3"/>
    <property type="match status" value="1"/>
</dbReference>
<dbReference type="EMBL" id="VXIV02001841">
    <property type="protein sequence ID" value="KAF6029228.1"/>
    <property type="molecule type" value="Genomic_DNA"/>
</dbReference>
<sequence>MSNSKPVANQVLVDIEMNLTGERAGDPSDTSQPVSGSTLSSTASIASTSSSASNNITKISANGPTSNLSTPDHSVTIEQIFSDQSASSASKYNTDVDETIKLAATLVKDAKSNRFLDFKHDRDSLRLYILYYNPIFKYIQYLMILIILGLATLEKPALWPDTLPFWAPCIIEIVALGYLGFRIIHLSSFQHQTTFWQDKKNIVAIILIVLSVLDIISYSIWAGIDESSNPIRWSRPLRPLFIINFPHARQIRRAFRNIRRTILEIVFVLILFLLSVMLFALLALKIFGKKNLHDRFGKPYFKTYPDALWRLYVLVTTANNPDVMMPAYDVSHWYSLFFIIFLIVTLYVFMNVLLAVIFNSYKRHLKNEVKQAVFAKRRKLASAYDLVKTKNKEGEGYHITLTTWTKIMKELFPKKSKEQVTMLFQVMDGNGDGVITKAEFLTCADLLNVPLTEVKDRMLLWNRMCPRLYNSKVTEFIRKVVKHKFFRYFFDLAIVVNAVFIAVEVPVAEWFFLALFTLEIILKLYAYGARKFASQFWNMFDVVVIGGAIIATMVEAIDHLKDLEGQTLDIILVIRVLRLVKLVNGFDRFRIVITTLVNIGPSIIIYGGVLFTFYYSFAIVGMEIFQNRIRFFGNDTYTLENLSENQYYCGNIALKDSEFWIDRYCSNNFNNIGQALVVLSELTVVNQWHVLTSGFVLVTHPAAKIYFLLFHLTVVVLIMNIFIAFILEAFILEYSLSKSKFESQFEAKILQLGYALGQKKKGEEQKKGTDKEVIIDDMETEIRPEEGTRFHVKQSRKKVEVLLMRMFENELDPEDLGMTDQLNHDIDRPSRKYTLDSLVS</sequence>
<feature type="transmembrane region" description="Helical" evidence="7">
    <location>
        <begin position="202"/>
        <end position="224"/>
    </location>
</feature>
<proteinExistence type="predicted"/>
<dbReference type="Proteomes" id="UP000593567">
    <property type="component" value="Unassembled WGS sequence"/>
</dbReference>
<dbReference type="Gene3D" id="1.10.287.70">
    <property type="match status" value="2"/>
</dbReference>
<evidence type="ECO:0000259" key="8">
    <source>
        <dbReference type="PROSITE" id="PS50222"/>
    </source>
</evidence>
<keyword evidence="10" id="KW-1185">Reference proteome</keyword>
<evidence type="ECO:0000256" key="5">
    <source>
        <dbReference type="ARBA" id="ARBA00023136"/>
    </source>
</evidence>
<name>A0A7J7JV91_BUGNE</name>
<dbReference type="GO" id="GO:0005509">
    <property type="term" value="F:calcium ion binding"/>
    <property type="evidence" value="ECO:0007669"/>
    <property type="project" value="InterPro"/>
</dbReference>
<protein>
    <submittedName>
        <fullName evidence="9">TPCN3</fullName>
    </submittedName>
</protein>
<feature type="transmembrane region" description="Helical" evidence="7">
    <location>
        <begin position="334"/>
        <end position="358"/>
    </location>
</feature>
<evidence type="ECO:0000313" key="10">
    <source>
        <dbReference type="Proteomes" id="UP000593567"/>
    </source>
</evidence>
<feature type="transmembrane region" description="Helical" evidence="7">
    <location>
        <begin position="308"/>
        <end position="328"/>
    </location>
</feature>
<evidence type="ECO:0000256" key="2">
    <source>
        <dbReference type="ARBA" id="ARBA00022692"/>
    </source>
</evidence>
<evidence type="ECO:0000256" key="3">
    <source>
        <dbReference type="ARBA" id="ARBA00022837"/>
    </source>
</evidence>
<evidence type="ECO:0000313" key="9">
    <source>
        <dbReference type="EMBL" id="KAF6029228.1"/>
    </source>
</evidence>
<feature type="transmembrane region" description="Helical" evidence="7">
    <location>
        <begin position="509"/>
        <end position="527"/>
    </location>
</feature>
<comment type="subcellular location">
    <subcellularLocation>
        <location evidence="1">Membrane</location>
        <topology evidence="1">Multi-pass membrane protein</topology>
    </subcellularLocation>
</comment>
<dbReference type="InterPro" id="IPR018247">
    <property type="entry name" value="EF_Hand_1_Ca_BS"/>
</dbReference>
<keyword evidence="4 7" id="KW-1133">Transmembrane helix</keyword>
<evidence type="ECO:0000256" key="4">
    <source>
        <dbReference type="ARBA" id="ARBA00022989"/>
    </source>
</evidence>
<dbReference type="InterPro" id="IPR011992">
    <property type="entry name" value="EF-hand-dom_pair"/>
</dbReference>
<dbReference type="PROSITE" id="PS00018">
    <property type="entry name" value="EF_HAND_1"/>
    <property type="match status" value="1"/>
</dbReference>
<dbReference type="Gene3D" id="1.20.120.350">
    <property type="entry name" value="Voltage-gated potassium channels. Chain C"/>
    <property type="match status" value="1"/>
</dbReference>
<dbReference type="InterPro" id="IPR027359">
    <property type="entry name" value="Volt_channel_dom_sf"/>
</dbReference>
<dbReference type="SUPFAM" id="SSF81324">
    <property type="entry name" value="Voltage-gated potassium channels"/>
    <property type="match status" value="2"/>
</dbReference>
<gene>
    <name evidence="9" type="ORF">EB796_012464</name>
</gene>
<feature type="transmembrane region" description="Helical" evidence="7">
    <location>
        <begin position="129"/>
        <end position="151"/>
    </location>
</feature>
<feature type="domain" description="EF-hand" evidence="8">
    <location>
        <begin position="415"/>
        <end position="450"/>
    </location>
</feature>
<keyword evidence="3" id="KW-0106">Calcium</keyword>
<dbReference type="InterPro" id="IPR002048">
    <property type="entry name" value="EF_hand_dom"/>
</dbReference>
<feature type="transmembrane region" description="Helical" evidence="7">
    <location>
        <begin position="485"/>
        <end position="503"/>
    </location>
</feature>
<dbReference type="OrthoDB" id="10068803at2759"/>
<comment type="caution">
    <text evidence="9">The sequence shown here is derived from an EMBL/GenBank/DDBJ whole genome shotgun (WGS) entry which is preliminary data.</text>
</comment>
<keyword evidence="5 7" id="KW-0472">Membrane</keyword>
<dbReference type="AlphaFoldDB" id="A0A7J7JV91"/>
<dbReference type="GO" id="GO:0016020">
    <property type="term" value="C:membrane"/>
    <property type="evidence" value="ECO:0007669"/>
    <property type="project" value="UniProtKB-SubCell"/>
</dbReference>
<feature type="transmembrane region" description="Helical" evidence="7">
    <location>
        <begin position="539"/>
        <end position="557"/>
    </location>
</feature>
<organism evidence="9 10">
    <name type="scientific">Bugula neritina</name>
    <name type="common">Brown bryozoan</name>
    <name type="synonym">Sertularia neritina</name>
    <dbReference type="NCBI Taxonomy" id="10212"/>
    <lineage>
        <taxon>Eukaryota</taxon>
        <taxon>Metazoa</taxon>
        <taxon>Spiralia</taxon>
        <taxon>Lophotrochozoa</taxon>
        <taxon>Bryozoa</taxon>
        <taxon>Gymnolaemata</taxon>
        <taxon>Cheilostomatida</taxon>
        <taxon>Flustrina</taxon>
        <taxon>Buguloidea</taxon>
        <taxon>Bugulidae</taxon>
        <taxon>Bugula</taxon>
    </lineage>
</organism>
<dbReference type="GO" id="GO:0005216">
    <property type="term" value="F:monoatomic ion channel activity"/>
    <property type="evidence" value="ECO:0007669"/>
    <property type="project" value="InterPro"/>
</dbReference>
<dbReference type="Pfam" id="PF00520">
    <property type="entry name" value="Ion_trans"/>
    <property type="match status" value="2"/>
</dbReference>
<accession>A0A7J7JV91</accession>
<feature type="transmembrane region" description="Helical" evidence="7">
    <location>
        <begin position="265"/>
        <end position="287"/>
    </location>
</feature>